<dbReference type="GO" id="GO:1990573">
    <property type="term" value="P:potassium ion import across plasma membrane"/>
    <property type="evidence" value="ECO:0007669"/>
    <property type="project" value="TreeGrafter"/>
</dbReference>
<feature type="transmembrane region" description="Helical" evidence="9">
    <location>
        <begin position="937"/>
        <end position="964"/>
    </location>
</feature>
<dbReference type="AlphaFoldDB" id="A0A7S0IEC0"/>
<feature type="transmembrane region" description="Helical" evidence="9">
    <location>
        <begin position="107"/>
        <end position="129"/>
    </location>
</feature>
<dbReference type="InterPro" id="IPR023299">
    <property type="entry name" value="ATPase_P-typ_cyto_dom_N"/>
</dbReference>
<dbReference type="GO" id="GO:0005886">
    <property type="term" value="C:plasma membrane"/>
    <property type="evidence" value="ECO:0007669"/>
    <property type="project" value="TreeGrafter"/>
</dbReference>
<evidence type="ECO:0000256" key="2">
    <source>
        <dbReference type="ARBA" id="ARBA00022692"/>
    </source>
</evidence>
<dbReference type="InterPro" id="IPR006068">
    <property type="entry name" value="ATPase_P-typ_cation-transptr_C"/>
</dbReference>
<evidence type="ECO:0000256" key="9">
    <source>
        <dbReference type="SAM" id="Phobius"/>
    </source>
</evidence>
<evidence type="ECO:0000256" key="8">
    <source>
        <dbReference type="ARBA" id="ARBA00023136"/>
    </source>
</evidence>
<dbReference type="GO" id="GO:1902600">
    <property type="term" value="P:proton transmembrane transport"/>
    <property type="evidence" value="ECO:0007669"/>
    <property type="project" value="TreeGrafter"/>
</dbReference>
<dbReference type="Pfam" id="PF00689">
    <property type="entry name" value="Cation_ATPase_C"/>
    <property type="match status" value="1"/>
</dbReference>
<keyword evidence="8 9" id="KW-0472">Membrane</keyword>
<dbReference type="FunFam" id="3.40.50.1000:FF:000083">
    <property type="entry name" value="Sodium/potassium-transporting ATPase subunit alpha"/>
    <property type="match status" value="1"/>
</dbReference>
<dbReference type="SUPFAM" id="SSF47473">
    <property type="entry name" value="EF-hand"/>
    <property type="match status" value="1"/>
</dbReference>
<feature type="transmembrane region" description="Helical" evidence="9">
    <location>
        <begin position="372"/>
        <end position="391"/>
    </location>
</feature>
<dbReference type="InterPro" id="IPR036412">
    <property type="entry name" value="HAD-like_sf"/>
</dbReference>
<dbReference type="GO" id="GO:0006883">
    <property type="term" value="P:intracellular sodium ion homeostasis"/>
    <property type="evidence" value="ECO:0007669"/>
    <property type="project" value="TreeGrafter"/>
</dbReference>
<dbReference type="InterPro" id="IPR011992">
    <property type="entry name" value="EF-hand-dom_pair"/>
</dbReference>
<dbReference type="Gene3D" id="1.10.238.10">
    <property type="entry name" value="EF-hand"/>
    <property type="match status" value="1"/>
</dbReference>
<dbReference type="Gene3D" id="2.70.150.10">
    <property type="entry name" value="Calcium-transporting ATPase, cytoplasmic transduction domain A"/>
    <property type="match status" value="1"/>
</dbReference>
<dbReference type="SUPFAM" id="SSF56784">
    <property type="entry name" value="HAD-like"/>
    <property type="match status" value="1"/>
</dbReference>
<dbReference type="InterPro" id="IPR023214">
    <property type="entry name" value="HAD_sf"/>
</dbReference>
<evidence type="ECO:0000256" key="6">
    <source>
        <dbReference type="ARBA" id="ARBA00022967"/>
    </source>
</evidence>
<dbReference type="SFLD" id="SFLDG00002">
    <property type="entry name" value="C1.7:_P-type_atpase_like"/>
    <property type="match status" value="1"/>
</dbReference>
<dbReference type="Gene3D" id="3.40.1110.10">
    <property type="entry name" value="Calcium-transporting ATPase, cytoplasmic domain N"/>
    <property type="match status" value="1"/>
</dbReference>
<dbReference type="InterPro" id="IPR044492">
    <property type="entry name" value="P_typ_ATPase_HD_dom"/>
</dbReference>
<dbReference type="Gene3D" id="3.40.50.1000">
    <property type="entry name" value="HAD superfamily/HAD-like"/>
    <property type="match status" value="1"/>
</dbReference>
<keyword evidence="3" id="KW-0547">Nucleotide-binding</keyword>
<dbReference type="InterPro" id="IPR004014">
    <property type="entry name" value="ATPase_P-typ_cation-transptr_N"/>
</dbReference>
<dbReference type="InterPro" id="IPR018247">
    <property type="entry name" value="EF_Hand_1_Ca_BS"/>
</dbReference>
<evidence type="ECO:0000259" key="10">
    <source>
        <dbReference type="PROSITE" id="PS50222"/>
    </source>
</evidence>
<dbReference type="PRINTS" id="PR00119">
    <property type="entry name" value="CATATPASE"/>
</dbReference>
<dbReference type="InterPro" id="IPR008250">
    <property type="entry name" value="ATPase_P-typ_transduc_dom_A_sf"/>
</dbReference>
<proteinExistence type="predicted"/>
<feature type="transmembrane region" description="Helical" evidence="9">
    <location>
        <begin position="1112"/>
        <end position="1137"/>
    </location>
</feature>
<gene>
    <name evidence="11" type="ORF">MCOM1403_LOCUS6508</name>
</gene>
<dbReference type="PANTHER" id="PTHR43294:SF20">
    <property type="entry name" value="P-TYPE ATPASE"/>
    <property type="match status" value="1"/>
</dbReference>
<dbReference type="InterPro" id="IPR050510">
    <property type="entry name" value="Cation_transp_ATPase_P-type"/>
</dbReference>
<dbReference type="Pfam" id="PF13246">
    <property type="entry name" value="Cation_ATPase"/>
    <property type="match status" value="1"/>
</dbReference>
<feature type="transmembrane region" description="Helical" evidence="9">
    <location>
        <begin position="403"/>
        <end position="430"/>
    </location>
</feature>
<dbReference type="Pfam" id="PF00122">
    <property type="entry name" value="E1-E2_ATPase"/>
    <property type="match status" value="1"/>
</dbReference>
<dbReference type="InterPro" id="IPR059000">
    <property type="entry name" value="ATPase_P-type_domA"/>
</dbReference>
<evidence type="ECO:0000256" key="3">
    <source>
        <dbReference type="ARBA" id="ARBA00022741"/>
    </source>
</evidence>
<reference evidence="11" key="1">
    <citation type="submission" date="2021-01" db="EMBL/GenBank/DDBJ databases">
        <authorList>
            <person name="Corre E."/>
            <person name="Pelletier E."/>
            <person name="Niang G."/>
            <person name="Scheremetjew M."/>
            <person name="Finn R."/>
            <person name="Kale V."/>
            <person name="Holt S."/>
            <person name="Cochrane G."/>
            <person name="Meng A."/>
            <person name="Brown T."/>
            <person name="Cohen L."/>
        </authorList>
    </citation>
    <scope>NUCLEOTIDE SEQUENCE</scope>
    <source>
        <strain evidence="11">CCMP1723</strain>
    </source>
</reference>
<dbReference type="PANTHER" id="PTHR43294">
    <property type="entry name" value="SODIUM/POTASSIUM-TRANSPORTING ATPASE SUBUNIT ALPHA"/>
    <property type="match status" value="1"/>
</dbReference>
<dbReference type="PROSITE" id="PS00018">
    <property type="entry name" value="EF_HAND_1"/>
    <property type="match status" value="2"/>
</dbReference>
<dbReference type="Pfam" id="PF13499">
    <property type="entry name" value="EF-hand_7"/>
    <property type="match status" value="1"/>
</dbReference>
<keyword evidence="7 9" id="KW-1133">Transmembrane helix</keyword>
<feature type="transmembrane region" description="Helical" evidence="9">
    <location>
        <begin position="865"/>
        <end position="885"/>
    </location>
</feature>
<feature type="transmembrane region" description="Helical" evidence="9">
    <location>
        <begin position="1143"/>
        <end position="1162"/>
    </location>
</feature>
<dbReference type="InterPro" id="IPR001757">
    <property type="entry name" value="P_typ_ATPase"/>
</dbReference>
<evidence type="ECO:0000256" key="5">
    <source>
        <dbReference type="ARBA" id="ARBA00022840"/>
    </source>
</evidence>
<dbReference type="SFLD" id="SFLDS00003">
    <property type="entry name" value="Haloacid_Dehalogenase"/>
    <property type="match status" value="1"/>
</dbReference>
<evidence type="ECO:0000256" key="4">
    <source>
        <dbReference type="ARBA" id="ARBA00022837"/>
    </source>
</evidence>
<dbReference type="EMBL" id="HBEQ01008128">
    <property type="protein sequence ID" value="CAD8519082.1"/>
    <property type="molecule type" value="Transcribed_RNA"/>
</dbReference>
<evidence type="ECO:0000256" key="1">
    <source>
        <dbReference type="ARBA" id="ARBA00004141"/>
    </source>
</evidence>
<dbReference type="GO" id="GO:0016887">
    <property type="term" value="F:ATP hydrolysis activity"/>
    <property type="evidence" value="ECO:0007669"/>
    <property type="project" value="InterPro"/>
</dbReference>
<feature type="domain" description="EF-hand" evidence="10">
    <location>
        <begin position="269"/>
        <end position="304"/>
    </location>
</feature>
<organism evidence="11">
    <name type="scientific">Micromonas pusilla</name>
    <name type="common">Picoplanktonic green alga</name>
    <name type="synonym">Chromulina pusilla</name>
    <dbReference type="NCBI Taxonomy" id="38833"/>
    <lineage>
        <taxon>Eukaryota</taxon>
        <taxon>Viridiplantae</taxon>
        <taxon>Chlorophyta</taxon>
        <taxon>Mamiellophyceae</taxon>
        <taxon>Mamiellales</taxon>
        <taxon>Mamiellaceae</taxon>
        <taxon>Micromonas</taxon>
    </lineage>
</organism>
<dbReference type="SFLD" id="SFLDF00027">
    <property type="entry name" value="p-type_atpase"/>
    <property type="match status" value="1"/>
</dbReference>
<feature type="transmembrane region" description="Helical" evidence="9">
    <location>
        <begin position="71"/>
        <end position="95"/>
    </location>
</feature>
<name>A0A7S0IEC0_MICPS</name>
<evidence type="ECO:0000256" key="7">
    <source>
        <dbReference type="ARBA" id="ARBA00022989"/>
    </source>
</evidence>
<dbReference type="CDD" id="cd00051">
    <property type="entry name" value="EFh"/>
    <property type="match status" value="1"/>
</dbReference>
<comment type="subcellular location">
    <subcellularLocation>
        <location evidence="1">Membrane</location>
        <topology evidence="1">Multi-pass membrane protein</topology>
    </subcellularLocation>
</comment>
<sequence>MAAQDKRGSTVFVGEEDPSVSAPLKIHEKPIEDVIAEFQTNAEAGLSAAEAAKRLEEDGPNELEKPPRVSLLVLFLIQLNSVIMYLLMAAVVASAAIKATGDDKDKFLSYVDSIAITIIILINATIAAVTENSANDALEALSSLQSPMCTVIRDGEEVSIESKNMVRGDVVKLGTGDVVPADVRCIKANDFRVNEMLLTGEPEDVAKNTKIKPRVPGQPEKLTADNMAFSSCNVKAGTCIGLVVATGMRTRVGSIAALLNEKRDDGAEEKGLTASKSFAALDKDGDGALTYDEVTEGLKMRGIKMSDQQIKDMCAELDANGDGKITIEEFDNFCLAKAPAPAAKAKKEGCLPDTKAGQTPLQANLEALSIKLGYMAIAVCLGVFIVGASMGTKDPEDPDVPSWLFMIMVAVTLTVAAIPEGLPLCVTIALSSGCSNMVKENVLMRKIAAVETLGSASIICTDKTGTLTEGKMTLVAMYAGKVDYTVTGKGFDPTVGKITTTKGDEPANDAGGVRATLGSAVLCSNTTLKLETDPDSGLAKWTPRGNSSEAPLVVAGHKCGIKLEDLETSLTRVYEIPFSSSRKMMVTITKTTGDTSLSHVAKSGEHTAHVKGAPNYIMEKCTSYMAADGSIVKFDEAAKAEFTAKVDELSSQALRVLAIATKNFGAKLPYGEEEETDAKFGKIVNGLTLCGLCASIDPERDGVKDSVLQSRQAGVRVVMITGDYLKTAIAIAKNINILNRHTFTEGNGEATDCGALRPHKEGEYLSNPEIDALTKTTSVFARAKPEDKLEIVKSLQRQGFVCAMTGDGVNDAPALNRADIGVAMGLEGTEVAKGASDMILTDDNFCSIVKAIEKGRTIYAGIQKFVSFIMSVHFAEVLQIFLCIVSSIPVMRQPLQILFLILVTDLPPSIALGFEPGEALTMKRAPRPKTQPIVMNWMWRGIVANGLILTVCIFYTYMIALWAYAGAFISTEIIDPTRTSCAIWEKDKMTPTLKIDCGLWTGCNTSAAAGDALYNAACTTDYATEWANIIGSSVAERAEADAAATIAGADGAVYTPHGNPDCAVCIEESIRRARTATFISLVWAEGVRAYCSRSFENPIWVQMFSNTSMNKAVALAQVTLFIALYLPGLNHVLGLYVDEIHGWGWFIAFQGAVACGVGCELYKFIAKQFLEEAELAGYEEDEDGNVKSSVKTDEVAITVK</sequence>
<dbReference type="SUPFAM" id="SSF81660">
    <property type="entry name" value="Metal cation-transporting ATPase, ATP-binding domain N"/>
    <property type="match status" value="1"/>
</dbReference>
<dbReference type="SMART" id="SM00831">
    <property type="entry name" value="Cation_ATPase_N"/>
    <property type="match status" value="1"/>
</dbReference>
<dbReference type="SMART" id="SM00054">
    <property type="entry name" value="EFh"/>
    <property type="match status" value="2"/>
</dbReference>
<feature type="domain" description="EF-hand" evidence="10">
    <location>
        <begin position="305"/>
        <end position="340"/>
    </location>
</feature>
<keyword evidence="4" id="KW-0106">Calcium</keyword>
<protein>
    <recommendedName>
        <fullName evidence="10">EF-hand domain-containing protein</fullName>
    </recommendedName>
</protein>
<dbReference type="GO" id="GO:0030007">
    <property type="term" value="P:intracellular potassium ion homeostasis"/>
    <property type="evidence" value="ECO:0007669"/>
    <property type="project" value="TreeGrafter"/>
</dbReference>
<keyword evidence="5" id="KW-0067">ATP-binding</keyword>
<dbReference type="InterPro" id="IPR023298">
    <property type="entry name" value="ATPase_P-typ_TM_dom_sf"/>
</dbReference>
<dbReference type="GO" id="GO:0036376">
    <property type="term" value="P:sodium ion export across plasma membrane"/>
    <property type="evidence" value="ECO:0007669"/>
    <property type="project" value="TreeGrafter"/>
</dbReference>
<dbReference type="GO" id="GO:0005391">
    <property type="term" value="F:P-type sodium:potassium-exchanging transporter activity"/>
    <property type="evidence" value="ECO:0007669"/>
    <property type="project" value="TreeGrafter"/>
</dbReference>
<dbReference type="NCBIfam" id="TIGR01494">
    <property type="entry name" value="ATPase_P-type"/>
    <property type="match status" value="2"/>
</dbReference>
<keyword evidence="2 9" id="KW-0812">Transmembrane</keyword>
<evidence type="ECO:0000313" key="11">
    <source>
        <dbReference type="EMBL" id="CAD8519082.1"/>
    </source>
</evidence>
<dbReference type="Pfam" id="PF00690">
    <property type="entry name" value="Cation_ATPase_N"/>
    <property type="match status" value="1"/>
</dbReference>
<keyword evidence="6" id="KW-1278">Translocase</keyword>
<dbReference type="SUPFAM" id="SSF81653">
    <property type="entry name" value="Calcium ATPase, transduction domain A"/>
    <property type="match status" value="1"/>
</dbReference>
<dbReference type="SUPFAM" id="SSF81665">
    <property type="entry name" value="Calcium ATPase, transmembrane domain M"/>
    <property type="match status" value="1"/>
</dbReference>
<dbReference type="InterPro" id="IPR002048">
    <property type="entry name" value="EF_hand_dom"/>
</dbReference>
<accession>A0A7S0IEC0</accession>
<dbReference type="GO" id="GO:0005509">
    <property type="term" value="F:calcium ion binding"/>
    <property type="evidence" value="ECO:0007669"/>
    <property type="project" value="InterPro"/>
</dbReference>
<dbReference type="PRINTS" id="PR00121">
    <property type="entry name" value="NAKATPASE"/>
</dbReference>
<dbReference type="GO" id="GO:0005524">
    <property type="term" value="F:ATP binding"/>
    <property type="evidence" value="ECO:0007669"/>
    <property type="project" value="UniProtKB-KW"/>
</dbReference>
<dbReference type="InterPro" id="IPR018303">
    <property type="entry name" value="ATPase_P-typ_P_site"/>
</dbReference>
<dbReference type="PROSITE" id="PS00154">
    <property type="entry name" value="ATPASE_E1_E2"/>
    <property type="match status" value="1"/>
</dbReference>
<dbReference type="Gene3D" id="1.20.1110.10">
    <property type="entry name" value="Calcium-transporting ATPase, transmembrane domain"/>
    <property type="match status" value="3"/>
</dbReference>
<dbReference type="PROSITE" id="PS50222">
    <property type="entry name" value="EF_HAND_2"/>
    <property type="match status" value="2"/>
</dbReference>